<evidence type="ECO:0000256" key="3">
    <source>
        <dbReference type="ARBA" id="ARBA00023134"/>
    </source>
</evidence>
<dbReference type="GO" id="GO:0005525">
    <property type="term" value="F:GTP binding"/>
    <property type="evidence" value="ECO:0007669"/>
    <property type="project" value="UniProtKB-KW"/>
</dbReference>
<dbReference type="FunFam" id="3.40.50.300:FF:000366">
    <property type="entry name" value="GTPase, IMAP family member 2"/>
    <property type="match status" value="1"/>
</dbReference>
<dbReference type="PANTHER" id="PTHR10903">
    <property type="entry name" value="GTPASE, IMAP FAMILY MEMBER-RELATED"/>
    <property type="match status" value="1"/>
</dbReference>
<keyword evidence="2" id="KW-0547">Nucleotide-binding</keyword>
<dbReference type="PANTHER" id="PTHR10903:SF186">
    <property type="entry name" value="GTPASE IMAP FAMILY MEMBER 4-LIKE-RELATED"/>
    <property type="match status" value="1"/>
</dbReference>
<dbReference type="CDD" id="cd01852">
    <property type="entry name" value="AIG1"/>
    <property type="match status" value="1"/>
</dbReference>
<dbReference type="InterPro" id="IPR027417">
    <property type="entry name" value="P-loop_NTPase"/>
</dbReference>
<evidence type="ECO:0000259" key="5">
    <source>
        <dbReference type="PROSITE" id="PS51720"/>
    </source>
</evidence>
<feature type="transmembrane region" description="Helical" evidence="4">
    <location>
        <begin position="301"/>
        <end position="334"/>
    </location>
</feature>
<dbReference type="SUPFAM" id="SSF52540">
    <property type="entry name" value="P-loop containing nucleoside triphosphate hydrolases"/>
    <property type="match status" value="1"/>
</dbReference>
<protein>
    <recommendedName>
        <fullName evidence="5">AIG1-type G domain-containing protein</fullName>
    </recommendedName>
</protein>
<dbReference type="STRING" id="32507.ENSNBRP00000031974"/>
<keyword evidence="4" id="KW-0472">Membrane</keyword>
<keyword evidence="4" id="KW-1133">Transmembrane helix</keyword>
<comment type="similarity">
    <text evidence="1">Belongs to the TRAFAC class TrmE-Era-EngA-EngB-Septin-like GTPase superfamily. AIG1/Toc34/Toc159-like paraseptin GTPase family. IAN subfamily.</text>
</comment>
<evidence type="ECO:0000256" key="4">
    <source>
        <dbReference type="SAM" id="Phobius"/>
    </source>
</evidence>
<keyword evidence="7" id="KW-1185">Reference proteome</keyword>
<organism evidence="6 7">
    <name type="scientific">Neolamprologus brichardi</name>
    <name type="common">Fairy cichlid</name>
    <name type="synonym">Lamprologus brichardi</name>
    <dbReference type="NCBI Taxonomy" id="32507"/>
    <lineage>
        <taxon>Eukaryota</taxon>
        <taxon>Metazoa</taxon>
        <taxon>Chordata</taxon>
        <taxon>Craniata</taxon>
        <taxon>Vertebrata</taxon>
        <taxon>Euteleostomi</taxon>
        <taxon>Actinopterygii</taxon>
        <taxon>Neopterygii</taxon>
        <taxon>Teleostei</taxon>
        <taxon>Neoteleostei</taxon>
        <taxon>Acanthomorphata</taxon>
        <taxon>Ovalentaria</taxon>
        <taxon>Cichlomorphae</taxon>
        <taxon>Cichliformes</taxon>
        <taxon>Cichlidae</taxon>
        <taxon>African cichlids</taxon>
        <taxon>Pseudocrenilabrinae</taxon>
        <taxon>Lamprologini</taxon>
        <taxon>Neolamprologus</taxon>
    </lineage>
</organism>
<dbReference type="Proteomes" id="UP000261580">
    <property type="component" value="Unassembled WGS sequence"/>
</dbReference>
<evidence type="ECO:0000313" key="6">
    <source>
        <dbReference type="Ensembl" id="ENSNBRP00000031974.1"/>
    </source>
</evidence>
<dbReference type="Pfam" id="PF04548">
    <property type="entry name" value="AIG1"/>
    <property type="match status" value="1"/>
</dbReference>
<name>A0A3Q4NBT4_NEOBR</name>
<evidence type="ECO:0000313" key="7">
    <source>
        <dbReference type="Proteomes" id="UP000261580"/>
    </source>
</evidence>
<proteinExistence type="inferred from homology"/>
<dbReference type="Gene3D" id="3.40.50.300">
    <property type="entry name" value="P-loop containing nucleotide triphosphate hydrolases"/>
    <property type="match status" value="1"/>
</dbReference>
<dbReference type="Ensembl" id="ENSNBRT00000032782.1">
    <property type="protein sequence ID" value="ENSNBRP00000031974.1"/>
    <property type="gene ID" value="ENSNBRG00000024278.1"/>
</dbReference>
<reference evidence="6" key="1">
    <citation type="submission" date="2025-08" db="UniProtKB">
        <authorList>
            <consortium name="Ensembl"/>
        </authorList>
    </citation>
    <scope>IDENTIFICATION</scope>
</reference>
<dbReference type="InterPro" id="IPR045058">
    <property type="entry name" value="GIMA/IAN/Toc"/>
</dbReference>
<keyword evidence="4" id="KW-0812">Transmembrane</keyword>
<reference evidence="6" key="2">
    <citation type="submission" date="2025-09" db="UniProtKB">
        <authorList>
            <consortium name="Ensembl"/>
        </authorList>
    </citation>
    <scope>IDENTIFICATION</scope>
</reference>
<accession>A0A3Q4NBT4</accession>
<keyword evidence="3" id="KW-0342">GTP-binding</keyword>
<sequence>MHWYASSVMYPGVIRCFGSHNITHPCPGDPAGGDQAPTCVPVATHGSALLIDSHLVAFSAASLTEERQLRITLVGKTGVGKSAVGNTILGERAFESKLSPSPVTSKCEKKTGQFEGQSLAVVDTPGLFGPKVTEEEAKRQIAQCICFAAPGPHVFLIVIQTNRFTNEEQETVRIIQQMFGEEAAGYTIVLFTRGDDLQAERITIEELINCNKGLSEFISQCGGRHHVFNNRSTDPAQVRELLDKINTMVQINGGRHYINEKFEKAERVIREETRKLLRENPQMEPKDARRQAERDNSFIKWGILAIIGAAVVGAGVVAAAGVPNAVAGAVAVAIKMKACRIQ</sequence>
<evidence type="ECO:0000256" key="1">
    <source>
        <dbReference type="ARBA" id="ARBA00008535"/>
    </source>
</evidence>
<feature type="domain" description="AIG1-type G" evidence="5">
    <location>
        <begin position="66"/>
        <end position="266"/>
    </location>
</feature>
<evidence type="ECO:0000256" key="2">
    <source>
        <dbReference type="ARBA" id="ARBA00022741"/>
    </source>
</evidence>
<dbReference type="OMA" id="GRFFNSC"/>
<dbReference type="PROSITE" id="PS51720">
    <property type="entry name" value="G_AIG1"/>
    <property type="match status" value="1"/>
</dbReference>
<dbReference type="InterPro" id="IPR006703">
    <property type="entry name" value="G_AIG1"/>
</dbReference>
<dbReference type="AlphaFoldDB" id="A0A3Q4NBT4"/>
<dbReference type="GeneTree" id="ENSGT01120000271858"/>